<dbReference type="InterPro" id="IPR003439">
    <property type="entry name" value="ABC_transporter-like_ATP-bd"/>
</dbReference>
<keyword evidence="3" id="KW-0813">Transport</keyword>
<evidence type="ECO:0000313" key="11">
    <source>
        <dbReference type="Proteomes" id="UP000544872"/>
    </source>
</evidence>
<name>A0A7W9ZEG4_NOVIT</name>
<organism evidence="10 11">
    <name type="scientific">Novispirillum itersonii</name>
    <name type="common">Aquaspirillum itersonii</name>
    <dbReference type="NCBI Taxonomy" id="189"/>
    <lineage>
        <taxon>Bacteria</taxon>
        <taxon>Pseudomonadati</taxon>
        <taxon>Pseudomonadota</taxon>
        <taxon>Alphaproteobacteria</taxon>
        <taxon>Rhodospirillales</taxon>
        <taxon>Novispirillaceae</taxon>
        <taxon>Novispirillum</taxon>
    </lineage>
</organism>
<dbReference type="FunFam" id="3.40.50.300:FF:000016">
    <property type="entry name" value="Oligopeptide ABC transporter ATP-binding component"/>
    <property type="match status" value="2"/>
</dbReference>
<feature type="compositionally biased region" description="Polar residues" evidence="8">
    <location>
        <begin position="16"/>
        <end position="29"/>
    </location>
</feature>
<dbReference type="Pfam" id="PF00005">
    <property type="entry name" value="ABC_tran"/>
    <property type="match status" value="2"/>
</dbReference>
<dbReference type="CDD" id="cd03257">
    <property type="entry name" value="ABC_NikE_OppD_transporters"/>
    <property type="match status" value="2"/>
</dbReference>
<dbReference type="GO" id="GO:0015833">
    <property type="term" value="P:peptide transport"/>
    <property type="evidence" value="ECO:0007669"/>
    <property type="project" value="InterPro"/>
</dbReference>
<dbReference type="InterPro" id="IPR003593">
    <property type="entry name" value="AAA+_ATPase"/>
</dbReference>
<evidence type="ECO:0000256" key="6">
    <source>
        <dbReference type="ARBA" id="ARBA00022840"/>
    </source>
</evidence>
<feature type="domain" description="ABC transporter" evidence="9">
    <location>
        <begin position="309"/>
        <end position="557"/>
    </location>
</feature>
<proteinExistence type="inferred from homology"/>
<dbReference type="NCBIfam" id="NF008453">
    <property type="entry name" value="PRK11308.1"/>
    <property type="match status" value="2"/>
</dbReference>
<dbReference type="PROSITE" id="PS00211">
    <property type="entry name" value="ABC_TRANSPORTER_1"/>
    <property type="match status" value="2"/>
</dbReference>
<dbReference type="Proteomes" id="UP000544872">
    <property type="component" value="Unassembled WGS sequence"/>
</dbReference>
<sequence>MTGTVTPFPAPRRASAPQTEGSAMSPSSVATAVEPLLDVRGLTISLPDGADRPYAVENLTFTLNPNEILCVVGESGSGKSMTAHATMGLLPKPHVKVTGGELLFRGHNVFTMSETEQRALRGGRIAMVFQEPMTALNPLKKVGDQIEESLRVHTSLDKAARAARVVELLTQVGLPNPADLSKSYPFRLSGGQRQRVMIAMALACEPDVLIADEPTTALDVTTQKQILELIRSIQAERHMGVMFITHDFGVVAEIADRVAVMQHGKLVEIGPARQVLNAPTHPYTRHLIASVPHYIEHRADFTKSGDALLEARNVNKVFNVGGGFLRKGRQVVAGDDICLTIHPGETVGLVGESGSGKSTLGRSIVGLMTPNSGQILFKGQNLLGLKRREFRPFRRDIQMVFQDPYASLNPRHKVGDIISQGPVAFGEDKGKALTRARELLQLVGLDGSAADRYPHQFSGGQRQRISIARALAMDPTLLVADEPVSALDVSVQTQVLKLLDDIRHRLNLSMLFITHDLRVAAQVCDTIAVMRRGKIVEIGPSRSVFGDPQHEYTRTLLDAIPGKAWEIPAELLAERAGHSAGGHPS</sequence>
<dbReference type="GO" id="GO:0055085">
    <property type="term" value="P:transmembrane transport"/>
    <property type="evidence" value="ECO:0007669"/>
    <property type="project" value="UniProtKB-ARBA"/>
</dbReference>
<evidence type="ECO:0000256" key="1">
    <source>
        <dbReference type="ARBA" id="ARBA00004417"/>
    </source>
</evidence>
<dbReference type="NCBIfam" id="NF007739">
    <property type="entry name" value="PRK10419.1"/>
    <property type="match status" value="2"/>
</dbReference>
<feature type="region of interest" description="Disordered" evidence="8">
    <location>
        <begin position="1"/>
        <end position="29"/>
    </location>
</feature>
<evidence type="ECO:0000259" key="9">
    <source>
        <dbReference type="PROSITE" id="PS50893"/>
    </source>
</evidence>
<gene>
    <name evidence="10" type="ORF">FHS48_001418</name>
</gene>
<evidence type="ECO:0000256" key="8">
    <source>
        <dbReference type="SAM" id="MobiDB-lite"/>
    </source>
</evidence>
<evidence type="ECO:0000256" key="5">
    <source>
        <dbReference type="ARBA" id="ARBA00022741"/>
    </source>
</evidence>
<keyword evidence="11" id="KW-1185">Reference proteome</keyword>
<accession>A0A7W9ZEG4</accession>
<dbReference type="GO" id="GO:0005886">
    <property type="term" value="C:plasma membrane"/>
    <property type="evidence" value="ECO:0007669"/>
    <property type="project" value="UniProtKB-SubCell"/>
</dbReference>
<dbReference type="PANTHER" id="PTHR43297:SF2">
    <property type="entry name" value="DIPEPTIDE TRANSPORT ATP-BINDING PROTEIN DPPD"/>
    <property type="match status" value="1"/>
</dbReference>
<comment type="subcellular location">
    <subcellularLocation>
        <location evidence="1">Cell inner membrane</location>
        <topology evidence="1">Peripheral membrane protein</topology>
    </subcellularLocation>
</comment>
<comment type="similarity">
    <text evidence="2">Belongs to the ABC transporter superfamily.</text>
</comment>
<dbReference type="InterPro" id="IPR027417">
    <property type="entry name" value="P-loop_NTPase"/>
</dbReference>
<keyword evidence="7" id="KW-0472">Membrane</keyword>
<dbReference type="PANTHER" id="PTHR43297">
    <property type="entry name" value="OLIGOPEPTIDE TRANSPORT ATP-BINDING PROTEIN APPD"/>
    <property type="match status" value="1"/>
</dbReference>
<dbReference type="GO" id="GO:0005524">
    <property type="term" value="F:ATP binding"/>
    <property type="evidence" value="ECO:0007669"/>
    <property type="project" value="UniProtKB-KW"/>
</dbReference>
<keyword evidence="4" id="KW-1003">Cell membrane</keyword>
<comment type="caution">
    <text evidence="10">The sequence shown here is derived from an EMBL/GenBank/DDBJ whole genome shotgun (WGS) entry which is preliminary data.</text>
</comment>
<keyword evidence="6 10" id="KW-0067">ATP-binding</keyword>
<dbReference type="Gene3D" id="3.40.50.300">
    <property type="entry name" value="P-loop containing nucleotide triphosphate hydrolases"/>
    <property type="match status" value="2"/>
</dbReference>
<dbReference type="PROSITE" id="PS50893">
    <property type="entry name" value="ABC_TRANSPORTER_2"/>
    <property type="match status" value="2"/>
</dbReference>
<feature type="domain" description="ABC transporter" evidence="9">
    <location>
        <begin position="37"/>
        <end position="288"/>
    </location>
</feature>
<evidence type="ECO:0000256" key="7">
    <source>
        <dbReference type="ARBA" id="ARBA00023136"/>
    </source>
</evidence>
<dbReference type="SUPFAM" id="SSF52540">
    <property type="entry name" value="P-loop containing nucleoside triphosphate hydrolases"/>
    <property type="match status" value="2"/>
</dbReference>
<protein>
    <submittedName>
        <fullName evidence="10">Peptide/nickel transport system ATP-binding protein</fullName>
    </submittedName>
</protein>
<dbReference type="SMART" id="SM00382">
    <property type="entry name" value="AAA"/>
    <property type="match status" value="2"/>
</dbReference>
<evidence type="ECO:0000313" key="10">
    <source>
        <dbReference type="EMBL" id="MBB6210008.1"/>
    </source>
</evidence>
<dbReference type="AlphaFoldDB" id="A0A7W9ZEG4"/>
<dbReference type="EMBL" id="JACIIX010000004">
    <property type="protein sequence ID" value="MBB6210008.1"/>
    <property type="molecule type" value="Genomic_DNA"/>
</dbReference>
<dbReference type="GO" id="GO:0016887">
    <property type="term" value="F:ATP hydrolysis activity"/>
    <property type="evidence" value="ECO:0007669"/>
    <property type="project" value="InterPro"/>
</dbReference>
<dbReference type="Pfam" id="PF08352">
    <property type="entry name" value="oligo_HPY"/>
    <property type="match status" value="2"/>
</dbReference>
<evidence type="ECO:0000256" key="4">
    <source>
        <dbReference type="ARBA" id="ARBA00022475"/>
    </source>
</evidence>
<dbReference type="InterPro" id="IPR050388">
    <property type="entry name" value="ABC_Ni/Peptide_Import"/>
</dbReference>
<keyword evidence="5" id="KW-0547">Nucleotide-binding</keyword>
<reference evidence="10 11" key="1">
    <citation type="submission" date="2020-08" db="EMBL/GenBank/DDBJ databases">
        <title>Genomic Encyclopedia of Type Strains, Phase IV (KMG-IV): sequencing the most valuable type-strain genomes for metagenomic binning, comparative biology and taxonomic classification.</title>
        <authorList>
            <person name="Goeker M."/>
        </authorList>
    </citation>
    <scope>NUCLEOTIDE SEQUENCE [LARGE SCALE GENOMIC DNA]</scope>
    <source>
        <strain evidence="10 11">DSM 11590</strain>
    </source>
</reference>
<evidence type="ECO:0000256" key="2">
    <source>
        <dbReference type="ARBA" id="ARBA00005417"/>
    </source>
</evidence>
<evidence type="ECO:0000256" key="3">
    <source>
        <dbReference type="ARBA" id="ARBA00022448"/>
    </source>
</evidence>
<dbReference type="InterPro" id="IPR013563">
    <property type="entry name" value="Oligopep_ABC_C"/>
</dbReference>
<dbReference type="InterPro" id="IPR017871">
    <property type="entry name" value="ABC_transporter-like_CS"/>
</dbReference>